<organism evidence="1 2">
    <name type="scientific">Pichia membranifaciens</name>
    <dbReference type="NCBI Taxonomy" id="4926"/>
    <lineage>
        <taxon>Eukaryota</taxon>
        <taxon>Fungi</taxon>
        <taxon>Dikarya</taxon>
        <taxon>Ascomycota</taxon>
        <taxon>Saccharomycotina</taxon>
        <taxon>Pichiomycetes</taxon>
        <taxon>Pichiales</taxon>
        <taxon>Pichiaceae</taxon>
        <taxon>Pichia</taxon>
    </lineage>
</organism>
<evidence type="ECO:0000313" key="1">
    <source>
        <dbReference type="EMBL" id="GAV30086.1"/>
    </source>
</evidence>
<protein>
    <submittedName>
        <fullName evidence="1">Uncharacterized protein</fullName>
    </submittedName>
</protein>
<evidence type="ECO:0000313" key="2">
    <source>
        <dbReference type="Proteomes" id="UP000186136"/>
    </source>
</evidence>
<name>A0A1Q2YKK3_9ASCO</name>
<dbReference type="Proteomes" id="UP000186136">
    <property type="component" value="Unassembled WGS sequence"/>
</dbReference>
<dbReference type="AlphaFoldDB" id="A0A1Q2YKK3"/>
<dbReference type="EMBL" id="BDGI01000158">
    <property type="protein sequence ID" value="GAV30086.1"/>
    <property type="molecule type" value="Genomic_DNA"/>
</dbReference>
<reference evidence="1 2" key="1">
    <citation type="submission" date="2016-08" db="EMBL/GenBank/DDBJ databases">
        <title>Whole genome shotgun sequence of Pichia membranifaciens KS47-1.</title>
        <authorList>
            <person name="Konishi M."/>
            <person name="Ishida M."/>
            <person name="Arakawa T."/>
            <person name="Kato Y."/>
            <person name="Horiuchi J."/>
        </authorList>
    </citation>
    <scope>NUCLEOTIDE SEQUENCE [LARGE SCALE GENOMIC DNA]</scope>
    <source>
        <strain evidence="1 2">KS47-1</strain>
    </source>
</reference>
<keyword evidence="2" id="KW-1185">Reference proteome</keyword>
<gene>
    <name evidence="1" type="ORF">PMKS-003592</name>
</gene>
<accession>A0A1Q2YKK3</accession>
<comment type="caution">
    <text evidence="1">The sequence shown here is derived from an EMBL/GenBank/DDBJ whole genome shotgun (WGS) entry which is preliminary data.</text>
</comment>
<proteinExistence type="predicted"/>
<sequence>MFSEVFRRELRVGGGWDPDDVRVAEGRVWVKVEEVDVVVVEVNVLSLTDAMSTAAYKLVVRVFGVVGGGATAGVTATATAAVTAAAADVVFVVTQVRVEGAAKRGD</sequence>